<accession>A0AAJ0DZE9</accession>
<keyword evidence="3" id="KW-1185">Reference proteome</keyword>
<reference evidence="2 3" key="1">
    <citation type="submission" date="2016-10" db="EMBL/GenBank/DDBJ databases">
        <title>The genome sequence of Colletotrichum fioriniae PJ7.</title>
        <authorList>
            <person name="Baroncelli R."/>
        </authorList>
    </citation>
    <scope>NUCLEOTIDE SEQUENCE [LARGE SCALE GENOMIC DNA]</scope>
    <source>
        <strain evidence="2 3">IMI 309622</strain>
    </source>
</reference>
<gene>
    <name evidence="2" type="ORF">CCOS01_08206</name>
</gene>
<evidence type="ECO:0000313" key="2">
    <source>
        <dbReference type="EMBL" id="KAK1525788.1"/>
    </source>
</evidence>
<protein>
    <submittedName>
        <fullName evidence="2">Uncharacterized protein</fullName>
    </submittedName>
</protein>
<feature type="compositionally biased region" description="Basic residues" evidence="1">
    <location>
        <begin position="14"/>
        <end position="36"/>
    </location>
</feature>
<proteinExistence type="predicted"/>
<organism evidence="2 3">
    <name type="scientific">Colletotrichum costaricense</name>
    <dbReference type="NCBI Taxonomy" id="1209916"/>
    <lineage>
        <taxon>Eukaryota</taxon>
        <taxon>Fungi</taxon>
        <taxon>Dikarya</taxon>
        <taxon>Ascomycota</taxon>
        <taxon>Pezizomycotina</taxon>
        <taxon>Sordariomycetes</taxon>
        <taxon>Hypocreomycetidae</taxon>
        <taxon>Glomerellales</taxon>
        <taxon>Glomerellaceae</taxon>
        <taxon>Colletotrichum</taxon>
        <taxon>Colletotrichum acutatum species complex</taxon>
    </lineage>
</organism>
<comment type="caution">
    <text evidence="2">The sequence shown here is derived from an EMBL/GenBank/DDBJ whole genome shotgun (WGS) entry which is preliminary data.</text>
</comment>
<feature type="region of interest" description="Disordered" evidence="1">
    <location>
        <begin position="1"/>
        <end position="48"/>
    </location>
</feature>
<evidence type="ECO:0000256" key="1">
    <source>
        <dbReference type="SAM" id="MobiDB-lite"/>
    </source>
</evidence>
<dbReference type="AlphaFoldDB" id="A0AAJ0DZE9"/>
<dbReference type="GeneID" id="85339914"/>
<evidence type="ECO:0000313" key="3">
    <source>
        <dbReference type="Proteomes" id="UP001240678"/>
    </source>
</evidence>
<name>A0AAJ0DZE9_9PEZI</name>
<sequence length="297" mass="33984">MPATSGAFVDPRKRQPRCQLHKRPNSKHRQRQRLHFRQGDHEGKSTRIPRAPKLEAFRYLSPQAQRCGDAFFQFKTIFNLTLETKSFKILCLSFPNMPESLVQCDSSSISGKIKEHTISQNESLKYVQSEEFIMKLSKSLVSLSLTGDFLNIESIINLAVNNLKNLSGFGISVPNPNRISTYNTLKLEHSTRLEIFSHQDGGAPVDTSAWGEMRVWNLQTWLGICPDSLSFSPICFHPAPLCERNHRLVYASHSQKPQHDTIFRNRNCHEVGTSFKWQFAPLHFTFQLLALFLSIPN</sequence>
<dbReference type="Proteomes" id="UP001240678">
    <property type="component" value="Unassembled WGS sequence"/>
</dbReference>
<dbReference type="EMBL" id="MOOE01000008">
    <property type="protein sequence ID" value="KAK1525788.1"/>
    <property type="molecule type" value="Genomic_DNA"/>
</dbReference>
<dbReference type="RefSeq" id="XP_060312641.1">
    <property type="nucleotide sequence ID" value="XM_060456367.1"/>
</dbReference>